<dbReference type="SMART" id="SM00408">
    <property type="entry name" value="IGc2"/>
    <property type="match status" value="1"/>
</dbReference>
<sequence>MKNVFAKRRSCSDWLGALSVIQTRRAHPSVAIYKSLWGFGANTHQVAGSLFHLKENSDTEESTSQFKKIKVSTMERRMSTLTLLLLVTVLSGVGAVVVTIPQAVYEVARGKSVTLPCNIKPQGTPKQIIVTWSTVALTPDAQEDDVLTYYSNDRTTDFGSLYEGRASLDVDATTTNANLVLSSTTLDDNKKFQCQALIQGDLKGTPTAYTRLVVLVAPSTPTCMTQGKAEYGQNINLTCVSQEGSPPPVYTWKSQDVKNNPRAFPPRTTDQGGILSLFNISKETSGFFICTSTNKIGSASCNLTLAVMPPSMNIASTAGIIGGVIAALIVLIIVIYCCCCRKKKKDEEYDMGVREEEEERETVKEPVRNGLLEDTRGSDSSARNPVELSERDYKNSKELDDRRSDYDDRRRDDDRRSDYDDRRRDDDRRSDYDDRRSDYTDRRERYSDRNERYDDDRRYDDRRDRRSNDDDRYDDRN</sequence>
<proteinExistence type="predicted"/>
<dbReference type="AlphaFoldDB" id="A0A5J5DR84"/>
<keyword evidence="5 9" id="KW-0472">Membrane</keyword>
<evidence type="ECO:0000313" key="12">
    <source>
        <dbReference type="Proteomes" id="UP000327493"/>
    </source>
</evidence>
<feature type="domain" description="Ig-like" evidence="10">
    <location>
        <begin position="95"/>
        <end position="196"/>
    </location>
</feature>
<gene>
    <name evidence="11" type="ORF">FQN60_011157</name>
</gene>
<comment type="subcellular location">
    <subcellularLocation>
        <location evidence="1">Membrane</location>
        <topology evidence="1">Single-pass type I membrane protein</topology>
    </subcellularLocation>
</comment>
<dbReference type="InterPro" id="IPR003599">
    <property type="entry name" value="Ig_sub"/>
</dbReference>
<evidence type="ECO:0000256" key="6">
    <source>
        <dbReference type="ARBA" id="ARBA00023157"/>
    </source>
</evidence>
<evidence type="ECO:0000256" key="2">
    <source>
        <dbReference type="ARBA" id="ARBA00022692"/>
    </source>
</evidence>
<dbReference type="PANTHER" id="PTHR44969:SF1">
    <property type="entry name" value="CELL SURFACE A33 ANTIGEN"/>
    <property type="match status" value="1"/>
</dbReference>
<keyword evidence="6" id="KW-1015">Disulfide bond</keyword>
<dbReference type="Pfam" id="PF07686">
    <property type="entry name" value="V-set"/>
    <property type="match status" value="1"/>
</dbReference>
<dbReference type="SUPFAM" id="SSF48726">
    <property type="entry name" value="Immunoglobulin"/>
    <property type="match status" value="2"/>
</dbReference>
<dbReference type="SMART" id="SM00409">
    <property type="entry name" value="IG"/>
    <property type="match status" value="2"/>
</dbReference>
<feature type="domain" description="Ig-like" evidence="10">
    <location>
        <begin position="218"/>
        <end position="306"/>
    </location>
</feature>
<dbReference type="InterPro" id="IPR007110">
    <property type="entry name" value="Ig-like_dom"/>
</dbReference>
<dbReference type="InterPro" id="IPR003598">
    <property type="entry name" value="Ig_sub2"/>
</dbReference>
<evidence type="ECO:0000256" key="3">
    <source>
        <dbReference type="ARBA" id="ARBA00022729"/>
    </source>
</evidence>
<keyword evidence="2 9" id="KW-0812">Transmembrane</keyword>
<keyword evidence="7" id="KW-0393">Immunoglobulin domain</keyword>
<evidence type="ECO:0000256" key="8">
    <source>
        <dbReference type="SAM" id="MobiDB-lite"/>
    </source>
</evidence>
<accession>A0A5J5DR84</accession>
<name>A0A5J5DR84_9PERO</name>
<keyword evidence="12" id="KW-1185">Reference proteome</keyword>
<organism evidence="11 12">
    <name type="scientific">Etheostoma spectabile</name>
    <name type="common">orangethroat darter</name>
    <dbReference type="NCBI Taxonomy" id="54343"/>
    <lineage>
        <taxon>Eukaryota</taxon>
        <taxon>Metazoa</taxon>
        <taxon>Chordata</taxon>
        <taxon>Craniata</taxon>
        <taxon>Vertebrata</taxon>
        <taxon>Euteleostomi</taxon>
        <taxon>Actinopterygii</taxon>
        <taxon>Neopterygii</taxon>
        <taxon>Teleostei</taxon>
        <taxon>Neoteleostei</taxon>
        <taxon>Acanthomorphata</taxon>
        <taxon>Eupercaria</taxon>
        <taxon>Perciformes</taxon>
        <taxon>Percoidei</taxon>
        <taxon>Percidae</taxon>
        <taxon>Etheostomatinae</taxon>
        <taxon>Etheostoma</taxon>
    </lineage>
</organism>
<dbReference type="FunFam" id="2.60.40.10:FF:000095">
    <property type="entry name" value="immunoglobulin superfamily member 11 isoform X1"/>
    <property type="match status" value="1"/>
</dbReference>
<feature type="non-terminal residue" evidence="11">
    <location>
        <position position="477"/>
    </location>
</feature>
<dbReference type="InterPro" id="IPR036179">
    <property type="entry name" value="Ig-like_dom_sf"/>
</dbReference>
<dbReference type="InterPro" id="IPR013106">
    <property type="entry name" value="Ig_V-set"/>
</dbReference>
<evidence type="ECO:0000256" key="1">
    <source>
        <dbReference type="ARBA" id="ARBA00004479"/>
    </source>
</evidence>
<comment type="caution">
    <text evidence="11">The sequence shown here is derived from an EMBL/GenBank/DDBJ whole genome shotgun (WGS) entry which is preliminary data.</text>
</comment>
<dbReference type="Pfam" id="PF13927">
    <property type="entry name" value="Ig_3"/>
    <property type="match status" value="1"/>
</dbReference>
<feature type="transmembrane region" description="Helical" evidence="9">
    <location>
        <begin position="318"/>
        <end position="339"/>
    </location>
</feature>
<dbReference type="EMBL" id="VOFY01000001">
    <property type="protein sequence ID" value="KAA8595866.1"/>
    <property type="molecule type" value="Genomic_DNA"/>
</dbReference>
<dbReference type="SMART" id="SM00406">
    <property type="entry name" value="IGv"/>
    <property type="match status" value="1"/>
</dbReference>
<protein>
    <recommendedName>
        <fullName evidence="10">Ig-like domain-containing protein</fullName>
    </recommendedName>
</protein>
<dbReference type="Proteomes" id="UP000327493">
    <property type="component" value="Chromosome 1"/>
</dbReference>
<dbReference type="InterPro" id="IPR042474">
    <property type="entry name" value="A33"/>
</dbReference>
<evidence type="ECO:0000256" key="9">
    <source>
        <dbReference type="SAM" id="Phobius"/>
    </source>
</evidence>
<feature type="region of interest" description="Disordered" evidence="8">
    <location>
        <begin position="349"/>
        <end position="477"/>
    </location>
</feature>
<reference evidence="11 12" key="1">
    <citation type="submission" date="2019-08" db="EMBL/GenBank/DDBJ databases">
        <title>A chromosome-level genome assembly, high-density linkage maps, and genome scans reveal the genomic architecture of hybrid incompatibilities underlying speciation via character displacement in darters (Percidae: Etheostominae).</title>
        <authorList>
            <person name="Moran R.L."/>
            <person name="Catchen J.M."/>
            <person name="Fuller R.C."/>
        </authorList>
    </citation>
    <scope>NUCLEOTIDE SEQUENCE [LARGE SCALE GENOMIC DNA]</scope>
    <source>
        <strain evidence="11">EspeVRDwgs_2016</strain>
        <tissue evidence="11">Muscle</tissue>
    </source>
</reference>
<keyword evidence="4 9" id="KW-1133">Transmembrane helix</keyword>
<feature type="transmembrane region" description="Helical" evidence="9">
    <location>
        <begin position="83"/>
        <end position="105"/>
    </location>
</feature>
<keyword evidence="3" id="KW-0732">Signal</keyword>
<dbReference type="InterPro" id="IPR013783">
    <property type="entry name" value="Ig-like_fold"/>
</dbReference>
<dbReference type="Gene3D" id="2.60.40.10">
    <property type="entry name" value="Immunoglobulins"/>
    <property type="match status" value="2"/>
</dbReference>
<evidence type="ECO:0000256" key="4">
    <source>
        <dbReference type="ARBA" id="ARBA00022989"/>
    </source>
</evidence>
<feature type="compositionally biased region" description="Basic and acidic residues" evidence="8">
    <location>
        <begin position="388"/>
        <end position="477"/>
    </location>
</feature>
<dbReference type="PANTHER" id="PTHR44969">
    <property type="entry name" value="CELL SURFACE A33 ANTIGEN"/>
    <property type="match status" value="1"/>
</dbReference>
<evidence type="ECO:0000313" key="11">
    <source>
        <dbReference type="EMBL" id="KAA8595866.1"/>
    </source>
</evidence>
<dbReference type="PROSITE" id="PS50835">
    <property type="entry name" value="IG_LIKE"/>
    <property type="match status" value="2"/>
</dbReference>
<evidence type="ECO:0000256" key="5">
    <source>
        <dbReference type="ARBA" id="ARBA00023136"/>
    </source>
</evidence>
<feature type="compositionally biased region" description="Basic and acidic residues" evidence="8">
    <location>
        <begin position="361"/>
        <end position="377"/>
    </location>
</feature>
<evidence type="ECO:0000256" key="7">
    <source>
        <dbReference type="ARBA" id="ARBA00023319"/>
    </source>
</evidence>
<evidence type="ECO:0000259" key="10">
    <source>
        <dbReference type="PROSITE" id="PS50835"/>
    </source>
</evidence>
<dbReference type="GO" id="GO:0005886">
    <property type="term" value="C:plasma membrane"/>
    <property type="evidence" value="ECO:0007669"/>
    <property type="project" value="InterPro"/>
</dbReference>